<sequence length="51" mass="6014">MKESALAWKGVRLFQDLSRIYVLRRRRVLRLFPERPQMIFACCCLRTGGGD</sequence>
<protein>
    <submittedName>
        <fullName evidence="1">Uncharacterized protein</fullName>
    </submittedName>
</protein>
<name>J7L5W3_NOCAA</name>
<dbReference type="KEGG" id="nal:B005_4928"/>
<evidence type="ECO:0000313" key="2">
    <source>
        <dbReference type="Proteomes" id="UP000003779"/>
    </source>
</evidence>
<reference evidence="1 2" key="1">
    <citation type="journal article" date="2012" name="J. Bacteriol.">
        <title>Whole-Genome Sequence of Nocardiopsis alba Strain ATCC BAA-2165, Associated with Honeybees.</title>
        <authorList>
            <person name="Qiao J."/>
            <person name="Chen L."/>
            <person name="Li Y."/>
            <person name="Wang J."/>
            <person name="Zhang W."/>
            <person name="Chen S."/>
        </authorList>
    </citation>
    <scope>NUCLEOTIDE SEQUENCE [LARGE SCALE GENOMIC DNA]</scope>
    <source>
        <strain evidence="2">ATCC BAA-2165 / BE74</strain>
    </source>
</reference>
<reference evidence="2" key="2">
    <citation type="submission" date="2012-08" db="EMBL/GenBank/DDBJ databases">
        <title>Whole-genome sequence of Nocardiopsis alba strain ATCC BAA-2165 associated with honeybees.</title>
        <authorList>
            <person name="Qiao J."/>
            <person name="Chen L."/>
            <person name="Li Y."/>
            <person name="Wang J."/>
            <person name="Zhang W."/>
            <person name="Chen S."/>
        </authorList>
    </citation>
    <scope>NUCLEOTIDE SEQUENCE [LARGE SCALE GENOMIC DNA]</scope>
    <source>
        <strain evidence="2">ATCC BAA-2165 / BE74</strain>
    </source>
</reference>
<organism evidence="1 2">
    <name type="scientific">Nocardiopsis alba (strain ATCC BAA-2165 / BE74)</name>
    <dbReference type="NCBI Taxonomy" id="1205910"/>
    <lineage>
        <taxon>Bacteria</taxon>
        <taxon>Bacillati</taxon>
        <taxon>Actinomycetota</taxon>
        <taxon>Actinomycetes</taxon>
        <taxon>Streptosporangiales</taxon>
        <taxon>Nocardiopsidaceae</taxon>
        <taxon>Nocardiopsis</taxon>
    </lineage>
</organism>
<gene>
    <name evidence="1" type="ordered locus">B005_4928</name>
</gene>
<evidence type="ECO:0000313" key="1">
    <source>
        <dbReference type="EMBL" id="AFR08081.1"/>
    </source>
</evidence>
<dbReference type="Proteomes" id="UP000003779">
    <property type="component" value="Chromosome"/>
</dbReference>
<proteinExistence type="predicted"/>
<dbReference type="EMBL" id="CP003788">
    <property type="protein sequence ID" value="AFR08081.1"/>
    <property type="molecule type" value="Genomic_DNA"/>
</dbReference>
<dbReference type="HOGENOM" id="CLU_3101441_0_0_11"/>
<dbReference type="AlphaFoldDB" id="J7L5W3"/>
<accession>J7L5W3</accession>